<keyword evidence="8" id="KW-1185">Reference proteome</keyword>
<dbReference type="GeneID" id="110794253"/>
<dbReference type="KEGG" id="soe:110794253"/>
<dbReference type="SUPFAM" id="SSF54171">
    <property type="entry name" value="DNA-binding domain"/>
    <property type="match status" value="1"/>
</dbReference>
<gene>
    <name evidence="9" type="primary">LOC110794253</name>
</gene>
<comment type="subcellular location">
    <subcellularLocation>
        <location evidence="1">Nucleus</location>
    </subcellularLocation>
</comment>
<dbReference type="InterPro" id="IPR016177">
    <property type="entry name" value="DNA-bd_dom_sf"/>
</dbReference>
<sequence>MCVYFSEEKVAKRSKRNGDEESIINNTSIDEEGMNIMMREILSPIIPGFSREQEMHEMVSALTHVVSGASSSSSSLLSSSSSFGVKRRHDDQEHGHGIFSDVKPVSSPYPYLLKGGPSFVTSTSTTKTKTRATSTITYTHHNSIKHEAINVAPQPPQVGGEPTRRKYRGVRQRPWGKWAAEIRDPYKAARVWLGTFDTAEAAARAYDDAALRFRGSKAKLNFPENVTFQDIPANIPPTQLSFSGSPAPLLAAPRNSNQSIQNQPLGYMQMQELEEYKDYIDYSRIISGNFDSNEGELSYLDEMMMSSSLSSPPLLPPTTSMGGSSVSLPSSSMSTPPLTYFTAEIPPRGSQKKMDESKDASFGST</sequence>
<keyword evidence="5" id="KW-0539">Nucleus</keyword>
<feature type="region of interest" description="Disordered" evidence="6">
    <location>
        <begin position="71"/>
        <end position="101"/>
    </location>
</feature>
<keyword evidence="2" id="KW-0805">Transcription regulation</keyword>
<dbReference type="InterPro" id="IPR001471">
    <property type="entry name" value="AP2/ERF_dom"/>
</dbReference>
<name>A0A9R0K279_SPIOL</name>
<reference evidence="9" key="2">
    <citation type="submission" date="2025-08" db="UniProtKB">
        <authorList>
            <consortium name="RefSeq"/>
        </authorList>
    </citation>
    <scope>IDENTIFICATION</scope>
    <source>
        <tissue evidence="9">Leaf</tissue>
    </source>
</reference>
<dbReference type="CDD" id="cd00018">
    <property type="entry name" value="AP2"/>
    <property type="match status" value="1"/>
</dbReference>
<dbReference type="GO" id="GO:0003700">
    <property type="term" value="F:DNA-binding transcription factor activity"/>
    <property type="evidence" value="ECO:0007669"/>
    <property type="project" value="InterPro"/>
</dbReference>
<dbReference type="InterPro" id="IPR036955">
    <property type="entry name" value="AP2/ERF_dom_sf"/>
</dbReference>
<dbReference type="PANTHER" id="PTHR31190">
    <property type="entry name" value="DNA-BINDING DOMAIN"/>
    <property type="match status" value="1"/>
</dbReference>
<evidence type="ECO:0000256" key="4">
    <source>
        <dbReference type="ARBA" id="ARBA00023163"/>
    </source>
</evidence>
<dbReference type="GO" id="GO:0003677">
    <property type="term" value="F:DNA binding"/>
    <property type="evidence" value="ECO:0007669"/>
    <property type="project" value="UniProtKB-KW"/>
</dbReference>
<keyword evidence="4" id="KW-0804">Transcription</keyword>
<feature type="region of interest" description="Disordered" evidence="6">
    <location>
        <begin position="308"/>
        <end position="365"/>
    </location>
</feature>
<dbReference type="Pfam" id="PF00847">
    <property type="entry name" value="AP2"/>
    <property type="match status" value="1"/>
</dbReference>
<evidence type="ECO:0000259" key="7">
    <source>
        <dbReference type="PROSITE" id="PS51032"/>
    </source>
</evidence>
<dbReference type="InterPro" id="IPR044808">
    <property type="entry name" value="ERF_plant"/>
</dbReference>
<dbReference type="AlphaFoldDB" id="A0A9R0K279"/>
<dbReference type="GO" id="GO:0005634">
    <property type="term" value="C:nucleus"/>
    <property type="evidence" value="ECO:0007669"/>
    <property type="project" value="UniProtKB-SubCell"/>
</dbReference>
<evidence type="ECO:0000256" key="2">
    <source>
        <dbReference type="ARBA" id="ARBA00023015"/>
    </source>
</evidence>
<evidence type="ECO:0000256" key="3">
    <source>
        <dbReference type="ARBA" id="ARBA00023125"/>
    </source>
</evidence>
<reference evidence="8" key="1">
    <citation type="journal article" date="2021" name="Nat. Commun.">
        <title>Genomic analyses provide insights into spinach domestication and the genetic basis of agronomic traits.</title>
        <authorList>
            <person name="Cai X."/>
            <person name="Sun X."/>
            <person name="Xu C."/>
            <person name="Sun H."/>
            <person name="Wang X."/>
            <person name="Ge C."/>
            <person name="Zhang Z."/>
            <person name="Wang Q."/>
            <person name="Fei Z."/>
            <person name="Jiao C."/>
            <person name="Wang Q."/>
        </authorList>
    </citation>
    <scope>NUCLEOTIDE SEQUENCE [LARGE SCALE GENOMIC DNA]</scope>
    <source>
        <strain evidence="8">cv. Varoflay</strain>
    </source>
</reference>
<feature type="domain" description="AP2/ERF" evidence="7">
    <location>
        <begin position="166"/>
        <end position="223"/>
    </location>
</feature>
<keyword evidence="3" id="KW-0238">DNA-binding</keyword>
<dbReference type="PROSITE" id="PS51032">
    <property type="entry name" value="AP2_ERF"/>
    <property type="match status" value="1"/>
</dbReference>
<evidence type="ECO:0000313" key="8">
    <source>
        <dbReference type="Proteomes" id="UP000813463"/>
    </source>
</evidence>
<feature type="compositionally biased region" description="Low complexity" evidence="6">
    <location>
        <begin position="308"/>
        <end position="339"/>
    </location>
</feature>
<dbReference type="SMART" id="SM00380">
    <property type="entry name" value="AP2"/>
    <property type="match status" value="1"/>
</dbReference>
<evidence type="ECO:0000256" key="5">
    <source>
        <dbReference type="ARBA" id="ARBA00023242"/>
    </source>
</evidence>
<dbReference type="Proteomes" id="UP000813463">
    <property type="component" value="Chromosome 3"/>
</dbReference>
<evidence type="ECO:0000256" key="6">
    <source>
        <dbReference type="SAM" id="MobiDB-lite"/>
    </source>
</evidence>
<dbReference type="PRINTS" id="PR00367">
    <property type="entry name" value="ETHRSPELEMNT"/>
</dbReference>
<dbReference type="RefSeq" id="XP_021854895.2">
    <property type="nucleotide sequence ID" value="XM_021999203.2"/>
</dbReference>
<evidence type="ECO:0000313" key="9">
    <source>
        <dbReference type="RefSeq" id="XP_021854895.2"/>
    </source>
</evidence>
<protein>
    <submittedName>
        <fullName evidence="9">Ethylene-responsive transcription factor ERF110</fullName>
    </submittedName>
</protein>
<dbReference type="Gene3D" id="3.30.730.10">
    <property type="entry name" value="AP2/ERF domain"/>
    <property type="match status" value="1"/>
</dbReference>
<accession>A0A9R0K279</accession>
<dbReference type="GO" id="GO:0009873">
    <property type="term" value="P:ethylene-activated signaling pathway"/>
    <property type="evidence" value="ECO:0007669"/>
    <property type="project" value="InterPro"/>
</dbReference>
<dbReference type="PANTHER" id="PTHR31190:SF473">
    <property type="entry name" value="OS05G0437100 PROTEIN"/>
    <property type="match status" value="1"/>
</dbReference>
<evidence type="ECO:0000256" key="1">
    <source>
        <dbReference type="ARBA" id="ARBA00004123"/>
    </source>
</evidence>
<proteinExistence type="predicted"/>
<feature type="compositionally biased region" description="Low complexity" evidence="6">
    <location>
        <begin position="71"/>
        <end position="82"/>
    </location>
</feature>
<organism evidence="8 9">
    <name type="scientific">Spinacia oleracea</name>
    <name type="common">Spinach</name>
    <dbReference type="NCBI Taxonomy" id="3562"/>
    <lineage>
        <taxon>Eukaryota</taxon>
        <taxon>Viridiplantae</taxon>
        <taxon>Streptophyta</taxon>
        <taxon>Embryophyta</taxon>
        <taxon>Tracheophyta</taxon>
        <taxon>Spermatophyta</taxon>
        <taxon>Magnoliopsida</taxon>
        <taxon>eudicotyledons</taxon>
        <taxon>Gunneridae</taxon>
        <taxon>Pentapetalae</taxon>
        <taxon>Caryophyllales</taxon>
        <taxon>Chenopodiaceae</taxon>
        <taxon>Chenopodioideae</taxon>
        <taxon>Anserineae</taxon>
        <taxon>Spinacia</taxon>
    </lineage>
</organism>